<feature type="transmembrane region" description="Helical" evidence="3">
    <location>
        <begin position="136"/>
        <end position="157"/>
    </location>
</feature>
<protein>
    <recommendedName>
        <fullName evidence="1">diguanylate cyclase</fullName>
        <ecNumber evidence="1">2.7.7.65</ecNumber>
    </recommendedName>
</protein>
<reference evidence="6" key="1">
    <citation type="journal article" date="2019" name="Int. J. Syst. Evol. Microbiol.">
        <title>The Global Catalogue of Microorganisms (GCM) 10K type strain sequencing project: providing services to taxonomists for standard genome sequencing and annotation.</title>
        <authorList>
            <consortium name="The Broad Institute Genomics Platform"/>
            <consortium name="The Broad Institute Genome Sequencing Center for Infectious Disease"/>
            <person name="Wu L."/>
            <person name="Ma J."/>
        </authorList>
    </citation>
    <scope>NUCLEOTIDE SEQUENCE [LARGE SCALE GENOMIC DNA]</scope>
    <source>
        <strain evidence="6">JCM 11590</strain>
    </source>
</reference>
<proteinExistence type="predicted"/>
<evidence type="ECO:0000256" key="2">
    <source>
        <dbReference type="ARBA" id="ARBA00034247"/>
    </source>
</evidence>
<evidence type="ECO:0000256" key="3">
    <source>
        <dbReference type="SAM" id="Phobius"/>
    </source>
</evidence>
<dbReference type="PANTHER" id="PTHR45138:SF9">
    <property type="entry name" value="DIGUANYLATE CYCLASE DGCM-RELATED"/>
    <property type="match status" value="1"/>
</dbReference>
<dbReference type="PANTHER" id="PTHR45138">
    <property type="entry name" value="REGULATORY COMPONENTS OF SENSORY TRANSDUCTION SYSTEM"/>
    <property type="match status" value="1"/>
</dbReference>
<dbReference type="InterPro" id="IPR050469">
    <property type="entry name" value="Diguanylate_Cyclase"/>
</dbReference>
<dbReference type="Gene3D" id="3.30.70.270">
    <property type="match status" value="1"/>
</dbReference>
<dbReference type="InterPro" id="IPR000160">
    <property type="entry name" value="GGDEF_dom"/>
</dbReference>
<dbReference type="EMBL" id="BMNN01000005">
    <property type="protein sequence ID" value="GGJ04705.1"/>
    <property type="molecule type" value="Genomic_DNA"/>
</dbReference>
<dbReference type="InterPro" id="IPR029787">
    <property type="entry name" value="Nucleotide_cyclase"/>
</dbReference>
<keyword evidence="6" id="KW-1185">Reference proteome</keyword>
<feature type="transmembrane region" description="Helical" evidence="3">
    <location>
        <begin position="83"/>
        <end position="101"/>
    </location>
</feature>
<dbReference type="SUPFAM" id="SSF55073">
    <property type="entry name" value="Nucleotide cyclase"/>
    <property type="match status" value="1"/>
</dbReference>
<dbReference type="Proteomes" id="UP000633263">
    <property type="component" value="Unassembled WGS sequence"/>
</dbReference>
<accession>A0ABQ2CR30</accession>
<keyword evidence="3" id="KW-0812">Transmembrane</keyword>
<organism evidence="5 6">
    <name type="scientific">Halopseudomonas pertucinogena</name>
    <dbReference type="NCBI Taxonomy" id="86175"/>
    <lineage>
        <taxon>Bacteria</taxon>
        <taxon>Pseudomonadati</taxon>
        <taxon>Pseudomonadota</taxon>
        <taxon>Gammaproteobacteria</taxon>
        <taxon>Pseudomonadales</taxon>
        <taxon>Pseudomonadaceae</taxon>
        <taxon>Halopseudomonas</taxon>
    </lineage>
</organism>
<evidence type="ECO:0000313" key="5">
    <source>
        <dbReference type="EMBL" id="GGJ04705.1"/>
    </source>
</evidence>
<comment type="catalytic activity">
    <reaction evidence="2">
        <text>2 GTP = 3',3'-c-di-GMP + 2 diphosphate</text>
        <dbReference type="Rhea" id="RHEA:24898"/>
        <dbReference type="ChEBI" id="CHEBI:33019"/>
        <dbReference type="ChEBI" id="CHEBI:37565"/>
        <dbReference type="ChEBI" id="CHEBI:58805"/>
        <dbReference type="EC" id="2.7.7.65"/>
    </reaction>
</comment>
<evidence type="ECO:0000259" key="4">
    <source>
        <dbReference type="PROSITE" id="PS50887"/>
    </source>
</evidence>
<dbReference type="SMART" id="SM00267">
    <property type="entry name" value="GGDEF"/>
    <property type="match status" value="1"/>
</dbReference>
<feature type="transmembrane region" description="Helical" evidence="3">
    <location>
        <begin position="58"/>
        <end position="77"/>
    </location>
</feature>
<dbReference type="EC" id="2.7.7.65" evidence="1"/>
<evidence type="ECO:0000256" key="1">
    <source>
        <dbReference type="ARBA" id="ARBA00012528"/>
    </source>
</evidence>
<feature type="domain" description="GGDEF" evidence="4">
    <location>
        <begin position="272"/>
        <end position="405"/>
    </location>
</feature>
<dbReference type="RefSeq" id="WP_188636707.1">
    <property type="nucleotide sequence ID" value="NZ_BMNN01000005.1"/>
</dbReference>
<name>A0ABQ2CR30_9GAMM</name>
<dbReference type="CDD" id="cd01949">
    <property type="entry name" value="GGDEF"/>
    <property type="match status" value="1"/>
</dbReference>
<keyword evidence="3" id="KW-1133">Transmembrane helix</keyword>
<dbReference type="PROSITE" id="PS50887">
    <property type="entry name" value="GGDEF"/>
    <property type="match status" value="1"/>
</dbReference>
<feature type="transmembrane region" description="Helical" evidence="3">
    <location>
        <begin position="169"/>
        <end position="189"/>
    </location>
</feature>
<feature type="transmembrane region" description="Helical" evidence="3">
    <location>
        <begin position="113"/>
        <end position="130"/>
    </location>
</feature>
<dbReference type="InterPro" id="IPR043128">
    <property type="entry name" value="Rev_trsase/Diguanyl_cyclase"/>
</dbReference>
<dbReference type="NCBIfam" id="TIGR00254">
    <property type="entry name" value="GGDEF"/>
    <property type="match status" value="1"/>
</dbReference>
<feature type="transmembrane region" description="Helical" evidence="3">
    <location>
        <begin position="24"/>
        <end position="46"/>
    </location>
</feature>
<sequence length="428" mass="46433">MSVTPAVETDKDEFRTMHTELNTFSLALALVLVTLGMTLVLIMAAWHSGSEKGLRHWALGNLALTMGLVLNISQGLLHHSISQILAAGLMALGLGVIWLGVRAFKGSSQPQAGPIFAAVLVMLLLAYFHYIQDSAIARQASIGICLGVLALLSARELLVPARPPLRRAYWFTGGIMLLSGFGLLARAALGAEQTLISATEINLERSLQHATLLGVMVAQIGMAGGFILMTHYRTMLALQQLSEHDPLTGTLNRRSMHDRAQAVLEGAMHEELPATLVMVDADHFKRINDEFGHQTGDAVLCHLVTRIRQHMRSNDLLGRFGGEEFVLLLPGLDAGDAQEVAERIRTAICSHAEPISDQAVVLSVSLGVASTDIYGHDYTALVAAADSALYRAKAMGRNRVEVSTEPCDELRDNMALRLLSQFRHNLDV</sequence>
<gene>
    <name evidence="5" type="ORF">GCM10009083_22010</name>
</gene>
<feature type="transmembrane region" description="Helical" evidence="3">
    <location>
        <begin position="209"/>
        <end position="229"/>
    </location>
</feature>
<dbReference type="Pfam" id="PF00990">
    <property type="entry name" value="GGDEF"/>
    <property type="match status" value="1"/>
</dbReference>
<evidence type="ECO:0000313" key="6">
    <source>
        <dbReference type="Proteomes" id="UP000633263"/>
    </source>
</evidence>
<keyword evidence="3" id="KW-0472">Membrane</keyword>
<comment type="caution">
    <text evidence="5">The sequence shown here is derived from an EMBL/GenBank/DDBJ whole genome shotgun (WGS) entry which is preliminary data.</text>
</comment>